<proteinExistence type="predicted"/>
<feature type="region of interest" description="Disordered" evidence="1">
    <location>
        <begin position="202"/>
        <end position="229"/>
    </location>
</feature>
<reference evidence="3 4" key="1">
    <citation type="submission" date="2015-03" db="EMBL/GenBank/DDBJ databases">
        <authorList>
            <person name="Abdul Halim M."/>
        </authorList>
    </citation>
    <scope>NUCLEOTIDE SEQUENCE [LARGE SCALE GENOMIC DNA]</scope>
    <source>
        <strain evidence="3 4">ATCC 35681</strain>
    </source>
</reference>
<keyword evidence="2" id="KW-1133">Transmembrane helix</keyword>
<feature type="transmembrane region" description="Helical" evidence="2">
    <location>
        <begin position="12"/>
        <end position="31"/>
    </location>
</feature>
<evidence type="ECO:0000256" key="1">
    <source>
        <dbReference type="SAM" id="MobiDB-lite"/>
    </source>
</evidence>
<evidence type="ECO:0000256" key="2">
    <source>
        <dbReference type="SAM" id="Phobius"/>
    </source>
</evidence>
<dbReference type="AlphaFoldDB" id="A0A0F7FBZ3"/>
<dbReference type="Proteomes" id="UP000034189">
    <property type="component" value="Chromosome"/>
</dbReference>
<sequence length="229" mass="23679">MNVLGAFGNLYMASLLILLVVGLLFTVYYLLKKTYGYISGASEQKGSKTTGTIGGILIMKTNGWLKLAIFSFVGLIISVVLLNVTNPANSGTATSTNNLHNAHVNGTAGVGATMQGTMSGAGSMDQMNEMMQRMNQLQQDMMRMQQQYMSGGQSNMNMGNSGSMGSSGNMGGSGSMMDDDMDMMNMGGGSNMNNGGGSNMNNGGGSNMNNGGGMNNMNSGGSSGSMGMM</sequence>
<gene>
    <name evidence="3" type="ORF">VK70_18365</name>
</gene>
<feature type="compositionally biased region" description="Gly residues" evidence="1">
    <location>
        <begin position="202"/>
        <end position="214"/>
    </location>
</feature>
<dbReference type="PATRIC" id="fig|1333534.5.peg.4056"/>
<protein>
    <submittedName>
        <fullName evidence="3">Uncharacterized protein</fullName>
    </submittedName>
</protein>
<keyword evidence="2" id="KW-0472">Membrane</keyword>
<evidence type="ECO:0000313" key="4">
    <source>
        <dbReference type="Proteomes" id="UP000034189"/>
    </source>
</evidence>
<organism evidence="3 4">
    <name type="scientific">Paenibacillus durus ATCC 35681</name>
    <dbReference type="NCBI Taxonomy" id="1333534"/>
    <lineage>
        <taxon>Bacteria</taxon>
        <taxon>Bacillati</taxon>
        <taxon>Bacillota</taxon>
        <taxon>Bacilli</taxon>
        <taxon>Bacillales</taxon>
        <taxon>Paenibacillaceae</taxon>
        <taxon>Paenibacillus</taxon>
    </lineage>
</organism>
<reference evidence="3 4" key="2">
    <citation type="journal article" date="2016" name="Genome Announc.">
        <title>Genome Sequence of a Gram-Positive Diazotroph, Paenibacillus durus Type Strain ATCC 35681.</title>
        <authorList>
            <person name="Halim M.A."/>
            <person name="Rahman A.Y."/>
            <person name="Sim K.S."/>
            <person name="Yam H.C."/>
            <person name="Rahim A.A."/>
            <person name="Ghazali A.H."/>
            <person name="Najimudin N."/>
        </authorList>
    </citation>
    <scope>NUCLEOTIDE SEQUENCE [LARGE SCALE GENOMIC DNA]</scope>
    <source>
        <strain evidence="3 4">ATCC 35681</strain>
    </source>
</reference>
<feature type="compositionally biased region" description="Low complexity" evidence="1">
    <location>
        <begin position="215"/>
        <end position="229"/>
    </location>
</feature>
<evidence type="ECO:0000313" key="3">
    <source>
        <dbReference type="EMBL" id="AKG36279.1"/>
    </source>
</evidence>
<keyword evidence="2" id="KW-0812">Transmembrane</keyword>
<accession>A0A0F7FBZ3</accession>
<dbReference type="HOGENOM" id="CLU_1208834_0_0_9"/>
<feature type="transmembrane region" description="Helical" evidence="2">
    <location>
        <begin position="64"/>
        <end position="84"/>
    </location>
</feature>
<dbReference type="EMBL" id="CP011114">
    <property type="protein sequence ID" value="AKG36279.1"/>
    <property type="molecule type" value="Genomic_DNA"/>
</dbReference>
<name>A0A0F7FBZ3_PAEDU</name>